<reference evidence="4" key="1">
    <citation type="journal article" date="2019" name="Int. J. Syst. Evol. Microbiol.">
        <title>The Global Catalogue of Microorganisms (GCM) 10K type strain sequencing project: providing services to taxonomists for standard genome sequencing and annotation.</title>
        <authorList>
            <consortium name="The Broad Institute Genomics Platform"/>
            <consortium name="The Broad Institute Genome Sequencing Center for Infectious Disease"/>
            <person name="Wu L."/>
            <person name="Ma J."/>
        </authorList>
    </citation>
    <scope>NUCLEOTIDE SEQUENCE [LARGE SCALE GENOMIC DNA]</scope>
    <source>
        <strain evidence="4">CCM 4481</strain>
    </source>
</reference>
<protein>
    <submittedName>
        <fullName evidence="3">Sigma-E factor negative regulatory protein</fullName>
    </submittedName>
</protein>
<evidence type="ECO:0000256" key="1">
    <source>
        <dbReference type="SAM" id="Phobius"/>
    </source>
</evidence>
<gene>
    <name evidence="3" type="ORF">ACFO5W_09265</name>
</gene>
<name>A0ABV9C272_9GAMM</name>
<sequence length="217" mass="23474">MSDTQRENLSAGMDGELSKEELRFLLRRLDHDASLQQAWSRFHVARDGLRRQLAPLAASDFASKVMHAIEQEAVVVHGKRRHWLHWSAGGAIAASVAVAALMLAQPAGSGADRAMPQTASVTSHDSTFDSDARLARAEAPAAVPPWVSAYSASQLSQQASATLDSDSNGSLLYSRNNLSPYQLDRYRINNGDGSYLLLIHPDQSMQKSPAQAPAIAQ</sequence>
<dbReference type="CDD" id="cd16328">
    <property type="entry name" value="RseA_N"/>
    <property type="match status" value="1"/>
</dbReference>
<dbReference type="InterPro" id="IPR052383">
    <property type="entry name" value="Anti-sigma-E_RseA-like"/>
</dbReference>
<dbReference type="PANTHER" id="PTHR38104">
    <property type="match status" value="1"/>
</dbReference>
<evidence type="ECO:0000313" key="4">
    <source>
        <dbReference type="Proteomes" id="UP001595961"/>
    </source>
</evidence>
<keyword evidence="1" id="KW-1133">Transmembrane helix</keyword>
<proteinExistence type="predicted"/>
<dbReference type="SUPFAM" id="SSF89069">
    <property type="entry name" value="N-terminal, cytoplasmic domain of anti-sigmaE factor RseA"/>
    <property type="match status" value="1"/>
</dbReference>
<comment type="caution">
    <text evidence="3">The sequence shown here is derived from an EMBL/GenBank/DDBJ whole genome shotgun (WGS) entry which is preliminary data.</text>
</comment>
<accession>A0ABV9C272</accession>
<evidence type="ECO:0000313" key="3">
    <source>
        <dbReference type="EMBL" id="MFC4526815.1"/>
    </source>
</evidence>
<dbReference type="PANTHER" id="PTHR38104:SF1">
    <property type="entry name" value="ANTI-SIGMA-E FACTOR RSEA"/>
    <property type="match status" value="1"/>
</dbReference>
<feature type="domain" description="Anti sigma-E protein RseA N-terminal" evidence="2">
    <location>
        <begin position="5"/>
        <end position="76"/>
    </location>
</feature>
<dbReference type="Pfam" id="PF03872">
    <property type="entry name" value="RseA_N"/>
    <property type="match status" value="1"/>
</dbReference>
<dbReference type="InterPro" id="IPR036147">
    <property type="entry name" value="Anti-sigma_E_RseA_N_sf"/>
</dbReference>
<dbReference type="RefSeq" id="WP_266148708.1">
    <property type="nucleotide sequence ID" value="NZ_CP064028.1"/>
</dbReference>
<keyword evidence="1" id="KW-0812">Transmembrane</keyword>
<evidence type="ECO:0000259" key="2">
    <source>
        <dbReference type="Pfam" id="PF03872"/>
    </source>
</evidence>
<organism evidence="3 4">
    <name type="scientific">Dyella halodurans</name>
    <dbReference type="NCBI Taxonomy" id="1920171"/>
    <lineage>
        <taxon>Bacteria</taxon>
        <taxon>Pseudomonadati</taxon>
        <taxon>Pseudomonadota</taxon>
        <taxon>Gammaproteobacteria</taxon>
        <taxon>Lysobacterales</taxon>
        <taxon>Rhodanobacteraceae</taxon>
        <taxon>Dyella</taxon>
    </lineage>
</organism>
<dbReference type="EMBL" id="JBHSGA010000017">
    <property type="protein sequence ID" value="MFC4526815.1"/>
    <property type="molecule type" value="Genomic_DNA"/>
</dbReference>
<keyword evidence="1" id="KW-0472">Membrane</keyword>
<dbReference type="Gene3D" id="1.10.10.880">
    <property type="entry name" value="Anti sigma-E protein RseA, N-terminal domain"/>
    <property type="match status" value="1"/>
</dbReference>
<keyword evidence="4" id="KW-1185">Reference proteome</keyword>
<dbReference type="InterPro" id="IPR005572">
    <property type="entry name" value="Anti-sigma_E_RseA_N"/>
</dbReference>
<feature type="transmembrane region" description="Helical" evidence="1">
    <location>
        <begin position="83"/>
        <end position="104"/>
    </location>
</feature>
<dbReference type="Proteomes" id="UP001595961">
    <property type="component" value="Unassembled WGS sequence"/>
</dbReference>